<feature type="binding site" evidence="9">
    <location>
        <position position="126"/>
    </location>
    <ligand>
        <name>1-deoxy-D-xylulose 5-phosphate</name>
        <dbReference type="ChEBI" id="CHEBI:57792"/>
    </ligand>
</feature>
<feature type="domain" description="1-deoxy-D-xylulose 5-phosphate reductoisomerase N-terminal" evidence="10">
    <location>
        <begin position="5"/>
        <end position="133"/>
    </location>
</feature>
<dbReference type="InterPro" id="IPR013512">
    <property type="entry name" value="DXP_reductoisomerase_N"/>
</dbReference>
<dbReference type="InterPro" id="IPR036169">
    <property type="entry name" value="DXPR_C_sf"/>
</dbReference>
<dbReference type="SUPFAM" id="SSF69055">
    <property type="entry name" value="1-deoxy-D-xylulose-5-phosphate reductoisomerase, C-terminal domain"/>
    <property type="match status" value="1"/>
</dbReference>
<evidence type="ECO:0000313" key="13">
    <source>
        <dbReference type="EMBL" id="AQS50635.1"/>
    </source>
</evidence>
<dbReference type="EC" id="1.1.1.267" evidence="9"/>
<dbReference type="SUPFAM" id="SSF51735">
    <property type="entry name" value="NAD(P)-binding Rossmann-fold domains"/>
    <property type="match status" value="1"/>
</dbReference>
<comment type="similarity">
    <text evidence="2 9">Belongs to the DXR family.</text>
</comment>
<reference evidence="13 14" key="1">
    <citation type="submission" date="2017-01" db="EMBL/GenBank/DDBJ databases">
        <title>Complete Genome Sequence of Paenalcaligenes hominis, Isolated from a paraplegic Patient with neurogenic bladder.</title>
        <authorList>
            <person name="Mukhopadhyay R."/>
            <person name="Joaquin J."/>
            <person name="Hogue R."/>
            <person name="Kilaru A."/>
            <person name="Jospin G."/>
            <person name="Mars K."/>
            <person name="Eisen J.A."/>
            <person name="Chaturvedi V."/>
        </authorList>
    </citation>
    <scope>NUCLEOTIDE SEQUENCE [LARGE SCALE GENOMIC DNA]</scope>
    <source>
        <strain evidence="13 14">15S00501</strain>
    </source>
</reference>
<evidence type="ECO:0000259" key="11">
    <source>
        <dbReference type="Pfam" id="PF08436"/>
    </source>
</evidence>
<comment type="pathway">
    <text evidence="1 9">Isoprenoid biosynthesis; isopentenyl diphosphate biosynthesis via DXP pathway; isopentenyl diphosphate from 1-deoxy-D-xylulose 5-phosphate: step 1/6.</text>
</comment>
<dbReference type="UniPathway" id="UPA00056">
    <property type="reaction ID" value="UER00092"/>
</dbReference>
<dbReference type="AlphaFoldDB" id="A0A1U9JXX1"/>
<feature type="binding site" evidence="9">
    <location>
        <position position="208"/>
    </location>
    <ligand>
        <name>1-deoxy-D-xylulose 5-phosphate</name>
        <dbReference type="ChEBI" id="CHEBI:57792"/>
    </ligand>
</feature>
<evidence type="ECO:0000256" key="6">
    <source>
        <dbReference type="ARBA" id="ARBA00023211"/>
    </source>
</evidence>
<dbReference type="SUPFAM" id="SSF55347">
    <property type="entry name" value="Glyceraldehyde-3-phosphate dehydrogenase-like, C-terminal domain"/>
    <property type="match status" value="1"/>
</dbReference>
<dbReference type="PANTHER" id="PTHR30525:SF0">
    <property type="entry name" value="1-DEOXY-D-XYLULOSE 5-PHOSPHATE REDUCTOISOMERASE, CHLOROPLASTIC"/>
    <property type="match status" value="1"/>
</dbReference>
<dbReference type="OrthoDB" id="9806546at2"/>
<feature type="binding site" evidence="9">
    <location>
        <position position="12"/>
    </location>
    <ligand>
        <name>NADPH</name>
        <dbReference type="ChEBI" id="CHEBI:57783"/>
    </ligand>
</feature>
<feature type="binding site" evidence="9">
    <location>
        <position position="13"/>
    </location>
    <ligand>
        <name>NADPH</name>
        <dbReference type="ChEBI" id="CHEBI:57783"/>
    </ligand>
</feature>
<dbReference type="InterPro" id="IPR013644">
    <property type="entry name" value="DXP_reductoisomerase_C"/>
</dbReference>
<feature type="binding site" evidence="9">
    <location>
        <position position="226"/>
    </location>
    <ligand>
        <name>1-deoxy-D-xylulose 5-phosphate</name>
        <dbReference type="ChEBI" id="CHEBI:57792"/>
    </ligand>
</feature>
<keyword evidence="6 9" id="KW-0464">Manganese</keyword>
<feature type="binding site" evidence="9">
    <location>
        <position position="230"/>
    </location>
    <ligand>
        <name>1-deoxy-D-xylulose 5-phosphate</name>
        <dbReference type="ChEBI" id="CHEBI:57792"/>
    </ligand>
</feature>
<keyword evidence="4 9" id="KW-0521">NADP</keyword>
<feature type="binding site" evidence="9">
    <location>
        <position position="127"/>
    </location>
    <ligand>
        <name>NADPH</name>
        <dbReference type="ChEBI" id="CHEBI:57783"/>
    </ligand>
</feature>
<feature type="domain" description="DXP reductoisomerase C-terminal" evidence="12">
    <location>
        <begin position="270"/>
        <end position="388"/>
    </location>
</feature>
<dbReference type="Proteomes" id="UP000189369">
    <property type="component" value="Chromosome"/>
</dbReference>
<comment type="function">
    <text evidence="9">Catalyzes the NADPH-dependent rearrangement and reduction of 1-deoxy-D-xylulose-5-phosphate (DXP) to 2-C-methyl-D-erythritol 4-phosphate (MEP).</text>
</comment>
<dbReference type="FunFam" id="3.40.50.720:FF:000045">
    <property type="entry name" value="1-deoxy-D-xylulose 5-phosphate reductoisomerase"/>
    <property type="match status" value="1"/>
</dbReference>
<dbReference type="InterPro" id="IPR036291">
    <property type="entry name" value="NAD(P)-bd_dom_sf"/>
</dbReference>
<evidence type="ECO:0000256" key="8">
    <source>
        <dbReference type="ARBA" id="ARBA00048543"/>
    </source>
</evidence>
<feature type="binding site" evidence="9">
    <location>
        <position position="214"/>
    </location>
    <ligand>
        <name>NADPH</name>
        <dbReference type="ChEBI" id="CHEBI:57783"/>
    </ligand>
</feature>
<dbReference type="Pfam" id="PF13288">
    <property type="entry name" value="DXPR_C"/>
    <property type="match status" value="1"/>
</dbReference>
<feature type="binding site" evidence="9">
    <location>
        <position position="152"/>
    </location>
    <ligand>
        <name>1-deoxy-D-xylulose 5-phosphate</name>
        <dbReference type="ChEBI" id="CHEBI:57792"/>
    </ligand>
</feature>
<gene>
    <name evidence="9" type="primary">dxr</name>
    <name evidence="13" type="ORF">PAEH1_02060</name>
</gene>
<dbReference type="Pfam" id="PF02670">
    <property type="entry name" value="DXP_reductoisom"/>
    <property type="match status" value="1"/>
</dbReference>
<feature type="binding site" evidence="9">
    <location>
        <position position="227"/>
    </location>
    <ligand>
        <name>1-deoxy-D-xylulose 5-phosphate</name>
        <dbReference type="ChEBI" id="CHEBI:57792"/>
    </ligand>
</feature>
<evidence type="ECO:0000256" key="7">
    <source>
        <dbReference type="ARBA" id="ARBA00023229"/>
    </source>
</evidence>
<keyword evidence="9" id="KW-0460">Magnesium</keyword>
<evidence type="ECO:0000256" key="9">
    <source>
        <dbReference type="HAMAP-Rule" id="MF_00183"/>
    </source>
</evidence>
<proteinExistence type="inferred from homology"/>
<dbReference type="NCBIfam" id="NF009114">
    <property type="entry name" value="PRK12464.1"/>
    <property type="match status" value="1"/>
</dbReference>
<accession>A0A1U9JXX1</accession>
<dbReference type="GO" id="GO:0030145">
    <property type="term" value="F:manganese ion binding"/>
    <property type="evidence" value="ECO:0007669"/>
    <property type="project" value="TreeGrafter"/>
</dbReference>
<dbReference type="NCBIfam" id="NF003938">
    <property type="entry name" value="PRK05447.1-1"/>
    <property type="match status" value="1"/>
</dbReference>
<comment type="cofactor">
    <cofactor evidence="9">
        <name>Mg(2+)</name>
        <dbReference type="ChEBI" id="CHEBI:18420"/>
    </cofactor>
    <cofactor evidence="9">
        <name>Mn(2+)</name>
        <dbReference type="ChEBI" id="CHEBI:29035"/>
    </cofactor>
</comment>
<dbReference type="PIRSF" id="PIRSF006205">
    <property type="entry name" value="Dxp_reductismrs"/>
    <property type="match status" value="1"/>
</dbReference>
<evidence type="ECO:0000256" key="2">
    <source>
        <dbReference type="ARBA" id="ARBA00006825"/>
    </source>
</evidence>
<dbReference type="GO" id="GO:0070402">
    <property type="term" value="F:NADPH binding"/>
    <property type="evidence" value="ECO:0007669"/>
    <property type="project" value="InterPro"/>
</dbReference>
<dbReference type="STRING" id="643674.PAEH1_02060"/>
<dbReference type="HAMAP" id="MF_00183">
    <property type="entry name" value="DXP_reductoisom"/>
    <property type="match status" value="1"/>
</dbReference>
<dbReference type="Pfam" id="PF08436">
    <property type="entry name" value="DXP_redisom_C"/>
    <property type="match status" value="1"/>
</dbReference>
<evidence type="ECO:0000259" key="12">
    <source>
        <dbReference type="Pfam" id="PF13288"/>
    </source>
</evidence>
<comment type="catalytic activity">
    <reaction evidence="8">
        <text>2-C-methyl-D-erythritol 4-phosphate + NADP(+) = 1-deoxy-D-xylulose 5-phosphate + NADPH + H(+)</text>
        <dbReference type="Rhea" id="RHEA:13717"/>
        <dbReference type="ChEBI" id="CHEBI:15378"/>
        <dbReference type="ChEBI" id="CHEBI:57783"/>
        <dbReference type="ChEBI" id="CHEBI:57792"/>
        <dbReference type="ChEBI" id="CHEBI:58262"/>
        <dbReference type="ChEBI" id="CHEBI:58349"/>
        <dbReference type="EC" id="1.1.1.267"/>
    </reaction>
    <physiologicalReaction direction="right-to-left" evidence="8">
        <dbReference type="Rhea" id="RHEA:13719"/>
    </physiologicalReaction>
</comment>
<feature type="binding site" evidence="9">
    <location>
        <position position="153"/>
    </location>
    <ligand>
        <name>1-deoxy-D-xylulose 5-phosphate</name>
        <dbReference type="ChEBI" id="CHEBI:57792"/>
    </ligand>
</feature>
<comment type="caution">
    <text evidence="9">Lacks conserved residue(s) required for the propagation of feature annotation.</text>
</comment>
<sequence length="401" mass="43237">MIQSVCILGSTGSIGQSTLDVIARHPDKMSVYALTAFSRMTELAQQAFACQAAVVVVPDCAARKQFEQAWHYSAPCPEIRQGKEGLISVATDTAVTTVMAAIVGAACLEPALAAAQAGKRILLANKESLVAAGHIFMQAVRDHGAVLLPIDSEHNAMYQCLPAEAQISAPLAPYKTIERLILTASGGPFREVDPALLANVTPDQACNHPNWSMGRKISVDSATMLNKGLEVIEAHWLFAMPADRIQVMIHPQSVVHSMVEYTDGSVLAQLGQPDMRTPIAYGLAYPDRIASGVGMMDLLQLGRLDFTPPDFARFPCLKLAFDALNSSQAACIALNAANEVAVDFFLNEKIRYTAIASIIEHTMEQVEKHSHDLASIEAVLALDAQSRQVATSYAHSLFFVH</sequence>
<keyword evidence="7 9" id="KW-0414">Isoprene biosynthesis</keyword>
<dbReference type="EMBL" id="CP019697">
    <property type="protein sequence ID" value="AQS50635.1"/>
    <property type="molecule type" value="Genomic_DNA"/>
</dbReference>
<dbReference type="KEGG" id="phn:PAEH1_02060"/>
<keyword evidence="5 9" id="KW-0560">Oxidoreductase</keyword>
<dbReference type="InterPro" id="IPR026877">
    <property type="entry name" value="DXPR_C"/>
</dbReference>
<evidence type="ECO:0000256" key="3">
    <source>
        <dbReference type="ARBA" id="ARBA00022723"/>
    </source>
</evidence>
<dbReference type="Gene3D" id="1.10.1740.10">
    <property type="match status" value="1"/>
</dbReference>
<dbReference type="GO" id="GO:0051484">
    <property type="term" value="P:isopentenyl diphosphate biosynthetic process, methylerythritol 4-phosphate pathway involved in terpenoid biosynthetic process"/>
    <property type="evidence" value="ECO:0007669"/>
    <property type="project" value="TreeGrafter"/>
</dbReference>
<evidence type="ECO:0000313" key="14">
    <source>
        <dbReference type="Proteomes" id="UP000189369"/>
    </source>
</evidence>
<evidence type="ECO:0000259" key="10">
    <source>
        <dbReference type="Pfam" id="PF02670"/>
    </source>
</evidence>
<keyword evidence="3 9" id="KW-0479">Metal-binding</keyword>
<evidence type="ECO:0000256" key="4">
    <source>
        <dbReference type="ARBA" id="ARBA00022857"/>
    </source>
</evidence>
<dbReference type="PANTHER" id="PTHR30525">
    <property type="entry name" value="1-DEOXY-D-XYLULOSE 5-PHOSPHATE REDUCTOISOMERASE"/>
    <property type="match status" value="1"/>
</dbReference>
<dbReference type="GO" id="GO:0016853">
    <property type="term" value="F:isomerase activity"/>
    <property type="evidence" value="ECO:0007669"/>
    <property type="project" value="UniProtKB-KW"/>
</dbReference>
<feature type="binding site" evidence="9">
    <location>
        <position position="153"/>
    </location>
    <ligand>
        <name>Mn(2+)</name>
        <dbReference type="ChEBI" id="CHEBI:29035"/>
    </ligand>
</feature>
<evidence type="ECO:0000256" key="5">
    <source>
        <dbReference type="ARBA" id="ARBA00023002"/>
    </source>
</evidence>
<dbReference type="GO" id="GO:0030604">
    <property type="term" value="F:1-deoxy-D-xylulose-5-phosphate reductoisomerase activity"/>
    <property type="evidence" value="ECO:0007669"/>
    <property type="project" value="UniProtKB-UniRule"/>
</dbReference>
<feature type="binding site" evidence="9">
    <location>
        <position position="14"/>
    </location>
    <ligand>
        <name>NADPH</name>
        <dbReference type="ChEBI" id="CHEBI:57783"/>
    </ligand>
</feature>
<feature type="domain" description="1-deoxy-D-xylulose 5-phosphate reductoisomerase C-terminal" evidence="11">
    <location>
        <begin position="147"/>
        <end position="238"/>
    </location>
</feature>
<dbReference type="InterPro" id="IPR003821">
    <property type="entry name" value="DXP_reductoisomerase"/>
</dbReference>
<feature type="binding site" evidence="9">
    <location>
        <position position="11"/>
    </location>
    <ligand>
        <name>NADPH</name>
        <dbReference type="ChEBI" id="CHEBI:57783"/>
    </ligand>
</feature>
<evidence type="ECO:0000256" key="1">
    <source>
        <dbReference type="ARBA" id="ARBA00005094"/>
    </source>
</evidence>
<dbReference type="Gene3D" id="3.40.50.720">
    <property type="entry name" value="NAD(P)-binding Rossmann-like Domain"/>
    <property type="match status" value="1"/>
</dbReference>
<keyword evidence="13" id="KW-0413">Isomerase</keyword>
<name>A0A1U9JXX1_9BURK</name>
<feature type="binding site" evidence="9">
    <location>
        <position position="151"/>
    </location>
    <ligand>
        <name>Mn(2+)</name>
        <dbReference type="ChEBI" id="CHEBI:29035"/>
    </ligand>
</feature>
<feature type="binding site" evidence="9">
    <location>
        <position position="221"/>
    </location>
    <ligand>
        <name>1-deoxy-D-xylulose 5-phosphate</name>
        <dbReference type="ChEBI" id="CHEBI:57792"/>
    </ligand>
</feature>
<feature type="binding site" evidence="9">
    <location>
        <position position="230"/>
    </location>
    <ligand>
        <name>Mn(2+)</name>
        <dbReference type="ChEBI" id="CHEBI:29035"/>
    </ligand>
</feature>
<protein>
    <recommendedName>
        <fullName evidence="9">1-deoxy-D-xylulose 5-phosphate reductoisomerase</fullName>
        <shortName evidence="9">DXP reductoisomerase</shortName>
        <ecNumber evidence="9">1.1.1.267</ecNumber>
    </recommendedName>
    <alternativeName>
        <fullName evidence="9">1-deoxyxylulose-5-phosphate reductoisomerase</fullName>
    </alternativeName>
    <alternativeName>
        <fullName evidence="9">2-C-methyl-D-erythritol 4-phosphate synthase</fullName>
    </alternativeName>
</protein>
<feature type="binding site" evidence="9">
    <location>
        <position position="185"/>
    </location>
    <ligand>
        <name>1-deoxy-D-xylulose 5-phosphate</name>
        <dbReference type="ChEBI" id="CHEBI:57792"/>
    </ligand>
</feature>
<organism evidence="13 14">
    <name type="scientific">Paenalcaligenes hominis</name>
    <dbReference type="NCBI Taxonomy" id="643674"/>
    <lineage>
        <taxon>Bacteria</taxon>
        <taxon>Pseudomonadati</taxon>
        <taxon>Pseudomonadota</taxon>
        <taxon>Betaproteobacteria</taxon>
        <taxon>Burkholderiales</taxon>
        <taxon>Alcaligenaceae</taxon>
        <taxon>Paenalcaligenes</taxon>
    </lineage>
</organism>
<dbReference type="NCBIfam" id="TIGR00243">
    <property type="entry name" value="Dxr"/>
    <property type="match status" value="1"/>
</dbReference>
<feature type="binding site" evidence="9">
    <location>
        <position position="125"/>
    </location>
    <ligand>
        <name>NADPH</name>
        <dbReference type="ChEBI" id="CHEBI:57783"/>
    </ligand>
</feature>